<accession>A0A495W5E2</accession>
<dbReference type="SMART" id="SM00062">
    <property type="entry name" value="PBPb"/>
    <property type="match status" value="1"/>
</dbReference>
<comment type="similarity">
    <text evidence="1">Belongs to the bacterial solute-binding protein 3 family.</text>
</comment>
<dbReference type="GO" id="GO:0006865">
    <property type="term" value="P:amino acid transport"/>
    <property type="evidence" value="ECO:0007669"/>
    <property type="project" value="TreeGrafter"/>
</dbReference>
<dbReference type="PROSITE" id="PS51257">
    <property type="entry name" value="PROKAR_LIPOPROTEIN"/>
    <property type="match status" value="1"/>
</dbReference>
<dbReference type="GO" id="GO:0030288">
    <property type="term" value="C:outer membrane-bounded periplasmic space"/>
    <property type="evidence" value="ECO:0007669"/>
    <property type="project" value="TreeGrafter"/>
</dbReference>
<evidence type="ECO:0000259" key="4">
    <source>
        <dbReference type="SMART" id="SM00062"/>
    </source>
</evidence>
<gene>
    <name evidence="5" type="ORF">C8E97_3694</name>
</gene>
<dbReference type="Pfam" id="PF00497">
    <property type="entry name" value="SBP_bac_3"/>
    <property type="match status" value="1"/>
</dbReference>
<dbReference type="GO" id="GO:0005576">
    <property type="term" value="C:extracellular region"/>
    <property type="evidence" value="ECO:0007669"/>
    <property type="project" value="TreeGrafter"/>
</dbReference>
<dbReference type="InterPro" id="IPR001638">
    <property type="entry name" value="Solute-binding_3/MltF_N"/>
</dbReference>
<keyword evidence="2" id="KW-0813">Transport</keyword>
<evidence type="ECO:0000256" key="3">
    <source>
        <dbReference type="ARBA" id="ARBA00022729"/>
    </source>
</evidence>
<evidence type="ECO:0000313" key="5">
    <source>
        <dbReference type="EMBL" id="RKT55038.1"/>
    </source>
</evidence>
<keyword evidence="6" id="KW-1185">Reference proteome</keyword>
<dbReference type="AlphaFoldDB" id="A0A495W5E2"/>
<comment type="caution">
    <text evidence="5">The sequence shown here is derived from an EMBL/GenBank/DDBJ whole genome shotgun (WGS) entry which is preliminary data.</text>
</comment>
<dbReference type="CDD" id="cd13690">
    <property type="entry name" value="PBP2_GluB"/>
    <property type="match status" value="1"/>
</dbReference>
<evidence type="ECO:0000256" key="2">
    <source>
        <dbReference type="ARBA" id="ARBA00022448"/>
    </source>
</evidence>
<reference evidence="5 6" key="1">
    <citation type="submission" date="2018-10" db="EMBL/GenBank/DDBJ databases">
        <title>Sequencing the genomes of 1000 actinobacteria strains.</title>
        <authorList>
            <person name="Klenk H.-P."/>
        </authorList>
    </citation>
    <scope>NUCLEOTIDE SEQUENCE [LARGE SCALE GENOMIC DNA]</scope>
    <source>
        <strain evidence="5 6">DSM 43800</strain>
    </source>
</reference>
<name>A0A495W5E2_9PSEU</name>
<keyword evidence="3" id="KW-0732">Signal</keyword>
<feature type="domain" description="Solute-binding protein family 3/N-terminal" evidence="4">
    <location>
        <begin position="90"/>
        <end position="312"/>
    </location>
</feature>
<dbReference type="Proteomes" id="UP000282084">
    <property type="component" value="Unassembled WGS sequence"/>
</dbReference>
<protein>
    <submittedName>
        <fullName evidence="5">Amino acid ABC transporter substrate-binding protein (PAAT family)</fullName>
    </submittedName>
</protein>
<sequence>MSARGLLLGLVAVLVAGCAPVPGGAPGIVGGSAVAPRPAGVEELTAPPGTADPADPACDATASLRPAGELPPAGRMPAGSTMERVLSRGRLVAGVDQNTYLMGFRNPFSGELEGFDVDMAREVARAIFGDPTRIRFEVLTSEQRIPALERGDVDVVVRTMTVNCERWRQVSFSTVYYQAGQRVLVPVSSDVTGIEALGGRRVCATKGSSSLVNVANAPSRPIAVSVPDWTDCLVMLQQGQVDAISTDEPILAGFAAQDPYTKVVGPQFTAEPYGMAFNKRHEDFVRFVNALLERLRADGTWASVHRRWLGEPPAPPVAAYRD</sequence>
<dbReference type="RefSeq" id="WP_121006819.1">
    <property type="nucleotide sequence ID" value="NZ_RBXO01000001.1"/>
</dbReference>
<dbReference type="PANTHER" id="PTHR30085:SF6">
    <property type="entry name" value="ABC TRANSPORTER GLUTAMINE-BINDING PROTEIN GLNH"/>
    <property type="match status" value="1"/>
</dbReference>
<dbReference type="OrthoDB" id="9807888at2"/>
<dbReference type="SUPFAM" id="SSF53850">
    <property type="entry name" value="Periplasmic binding protein-like II"/>
    <property type="match status" value="1"/>
</dbReference>
<proteinExistence type="inferred from homology"/>
<evidence type="ECO:0000256" key="1">
    <source>
        <dbReference type="ARBA" id="ARBA00010333"/>
    </source>
</evidence>
<dbReference type="PANTHER" id="PTHR30085">
    <property type="entry name" value="AMINO ACID ABC TRANSPORTER PERMEASE"/>
    <property type="match status" value="1"/>
</dbReference>
<evidence type="ECO:0000313" key="6">
    <source>
        <dbReference type="Proteomes" id="UP000282084"/>
    </source>
</evidence>
<organism evidence="5 6">
    <name type="scientific">Saccharothrix australiensis</name>
    <dbReference type="NCBI Taxonomy" id="2072"/>
    <lineage>
        <taxon>Bacteria</taxon>
        <taxon>Bacillati</taxon>
        <taxon>Actinomycetota</taxon>
        <taxon>Actinomycetes</taxon>
        <taxon>Pseudonocardiales</taxon>
        <taxon>Pseudonocardiaceae</taxon>
        <taxon>Saccharothrix</taxon>
    </lineage>
</organism>
<dbReference type="EMBL" id="RBXO01000001">
    <property type="protein sequence ID" value="RKT55038.1"/>
    <property type="molecule type" value="Genomic_DNA"/>
</dbReference>
<dbReference type="Gene3D" id="3.40.190.10">
    <property type="entry name" value="Periplasmic binding protein-like II"/>
    <property type="match status" value="2"/>
</dbReference>
<dbReference type="InterPro" id="IPR051455">
    <property type="entry name" value="Bact_solute-bind_prot3"/>
</dbReference>